<evidence type="ECO:0000256" key="5">
    <source>
        <dbReference type="SAM" id="MobiDB-lite"/>
    </source>
</evidence>
<dbReference type="PROSITE" id="PS50977">
    <property type="entry name" value="HTH_TETR_2"/>
    <property type="match status" value="1"/>
</dbReference>
<feature type="region of interest" description="Disordered" evidence="5">
    <location>
        <begin position="207"/>
        <end position="226"/>
    </location>
</feature>
<dbReference type="FunFam" id="1.10.10.60:FF:000141">
    <property type="entry name" value="TetR family transcriptional regulator"/>
    <property type="match status" value="1"/>
</dbReference>
<sequence>MTSTPHRVQRLPRAQRRAQLLQAAQAVFVRKGYHAAAMEDIADEAGVSKPVLYQHFPGKLELYLALLESECDRLESLVLEALDSTDDHKERVYATIAAFFEFVGDKGEAFRLVFESDLTGDSRVRHRIDALEAQLGDAISHRIAQDTGLPKSFSDLLGVTLAGMSQVSARAWLAHSATIPQADAALAAGHLAWRGLSSYPSQATLRGAAGTEAGEGGAADGGDGGA</sequence>
<dbReference type="InterPro" id="IPR036271">
    <property type="entry name" value="Tet_transcr_reg_TetR-rel_C_sf"/>
</dbReference>
<evidence type="ECO:0000256" key="3">
    <source>
        <dbReference type="ARBA" id="ARBA00023163"/>
    </source>
</evidence>
<dbReference type="GO" id="GO:0045892">
    <property type="term" value="P:negative regulation of DNA-templated transcription"/>
    <property type="evidence" value="ECO:0007669"/>
    <property type="project" value="UniProtKB-ARBA"/>
</dbReference>
<dbReference type="GO" id="GO:0003700">
    <property type="term" value="F:DNA-binding transcription factor activity"/>
    <property type="evidence" value="ECO:0007669"/>
    <property type="project" value="TreeGrafter"/>
</dbReference>
<dbReference type="InterPro" id="IPR001647">
    <property type="entry name" value="HTH_TetR"/>
</dbReference>
<evidence type="ECO:0000256" key="2">
    <source>
        <dbReference type="ARBA" id="ARBA00023125"/>
    </source>
</evidence>
<name>A0A176QA25_9MICO</name>
<evidence type="ECO:0000256" key="1">
    <source>
        <dbReference type="ARBA" id="ARBA00023015"/>
    </source>
</evidence>
<dbReference type="Pfam" id="PF00440">
    <property type="entry name" value="TetR_N"/>
    <property type="match status" value="1"/>
</dbReference>
<dbReference type="GO" id="GO:0000976">
    <property type="term" value="F:transcription cis-regulatory region binding"/>
    <property type="evidence" value="ECO:0007669"/>
    <property type="project" value="TreeGrafter"/>
</dbReference>
<dbReference type="PANTHER" id="PTHR30055:SF160">
    <property type="entry name" value="TRANSCRIPTIONAL REGULATORY PROTEIN (PROBABLY ASNC-FAMILY)-RELATED"/>
    <property type="match status" value="1"/>
</dbReference>
<dbReference type="PANTHER" id="PTHR30055">
    <property type="entry name" value="HTH-TYPE TRANSCRIPTIONAL REGULATOR RUTR"/>
    <property type="match status" value="1"/>
</dbReference>
<protein>
    <submittedName>
        <fullName evidence="7">TetR family transcriptional regulator</fullName>
    </submittedName>
</protein>
<keyword evidence="3" id="KW-0804">Transcription</keyword>
<dbReference type="STRING" id="262209.AWH69_14535"/>
<gene>
    <name evidence="7" type="ORF">AWH69_14535</name>
</gene>
<feature type="compositionally biased region" description="Gly residues" evidence="5">
    <location>
        <begin position="213"/>
        <end position="226"/>
    </location>
</feature>
<dbReference type="SUPFAM" id="SSF46689">
    <property type="entry name" value="Homeodomain-like"/>
    <property type="match status" value="1"/>
</dbReference>
<dbReference type="PRINTS" id="PR00455">
    <property type="entry name" value="HTHTETR"/>
</dbReference>
<reference evidence="7 8" key="1">
    <citation type="submission" date="2016-01" db="EMBL/GenBank/DDBJ databases">
        <title>Janibacter melonis strain CD11_4 genome sequencing and assembly.</title>
        <authorList>
            <person name="Nair G.R."/>
            <person name="Kaur G."/>
            <person name="Chander A.M."/>
            <person name="Mayilraj S."/>
        </authorList>
    </citation>
    <scope>NUCLEOTIDE SEQUENCE [LARGE SCALE GENOMIC DNA]</scope>
    <source>
        <strain evidence="7 8">CD11-4</strain>
    </source>
</reference>
<dbReference type="RefSeq" id="WP_068277462.1">
    <property type="nucleotide sequence ID" value="NZ_LQZG01000004.1"/>
</dbReference>
<keyword evidence="8" id="KW-1185">Reference proteome</keyword>
<dbReference type="AlphaFoldDB" id="A0A176QA25"/>
<proteinExistence type="predicted"/>
<evidence type="ECO:0000259" key="6">
    <source>
        <dbReference type="PROSITE" id="PS50977"/>
    </source>
</evidence>
<keyword evidence="2 4" id="KW-0238">DNA-binding</keyword>
<dbReference type="InterPro" id="IPR009057">
    <property type="entry name" value="Homeodomain-like_sf"/>
</dbReference>
<evidence type="ECO:0000313" key="7">
    <source>
        <dbReference type="EMBL" id="OAB86534.1"/>
    </source>
</evidence>
<dbReference type="Proteomes" id="UP000076976">
    <property type="component" value="Unassembled WGS sequence"/>
</dbReference>
<evidence type="ECO:0000313" key="8">
    <source>
        <dbReference type="Proteomes" id="UP000076976"/>
    </source>
</evidence>
<dbReference type="InterPro" id="IPR050109">
    <property type="entry name" value="HTH-type_TetR-like_transc_reg"/>
</dbReference>
<organism evidence="7 8">
    <name type="scientific">Janibacter melonis</name>
    <dbReference type="NCBI Taxonomy" id="262209"/>
    <lineage>
        <taxon>Bacteria</taxon>
        <taxon>Bacillati</taxon>
        <taxon>Actinomycetota</taxon>
        <taxon>Actinomycetes</taxon>
        <taxon>Micrococcales</taxon>
        <taxon>Intrasporangiaceae</taxon>
        <taxon>Janibacter</taxon>
    </lineage>
</organism>
<comment type="caution">
    <text evidence="7">The sequence shown here is derived from an EMBL/GenBank/DDBJ whole genome shotgun (WGS) entry which is preliminary data.</text>
</comment>
<feature type="domain" description="HTH tetR-type" evidence="6">
    <location>
        <begin position="14"/>
        <end position="74"/>
    </location>
</feature>
<dbReference type="SUPFAM" id="SSF48498">
    <property type="entry name" value="Tetracyclin repressor-like, C-terminal domain"/>
    <property type="match status" value="1"/>
</dbReference>
<dbReference type="Gene3D" id="1.10.357.10">
    <property type="entry name" value="Tetracycline Repressor, domain 2"/>
    <property type="match status" value="1"/>
</dbReference>
<feature type="DNA-binding region" description="H-T-H motif" evidence="4">
    <location>
        <begin position="37"/>
        <end position="56"/>
    </location>
</feature>
<dbReference type="EMBL" id="LQZG01000004">
    <property type="protein sequence ID" value="OAB86534.1"/>
    <property type="molecule type" value="Genomic_DNA"/>
</dbReference>
<accession>A0A176QA25</accession>
<evidence type="ECO:0000256" key="4">
    <source>
        <dbReference type="PROSITE-ProRule" id="PRU00335"/>
    </source>
</evidence>
<keyword evidence="1" id="KW-0805">Transcription regulation</keyword>